<keyword evidence="1" id="KW-0732">Signal</keyword>
<dbReference type="Pfam" id="PF10604">
    <property type="entry name" value="Polyketide_cyc2"/>
    <property type="match status" value="1"/>
</dbReference>
<dbReference type="PANTHER" id="PTHR39332:SF7">
    <property type="entry name" value="SRPBCC FAMILY PROTEIN"/>
    <property type="match status" value="1"/>
</dbReference>
<evidence type="ECO:0000313" key="3">
    <source>
        <dbReference type="Proteomes" id="UP001500507"/>
    </source>
</evidence>
<evidence type="ECO:0008006" key="4">
    <source>
        <dbReference type="Google" id="ProtNLM"/>
    </source>
</evidence>
<organism evidence="2 3">
    <name type="scientific">Gangjinia marincola</name>
    <dbReference type="NCBI Taxonomy" id="578463"/>
    <lineage>
        <taxon>Bacteria</taxon>
        <taxon>Pseudomonadati</taxon>
        <taxon>Bacteroidota</taxon>
        <taxon>Flavobacteriia</taxon>
        <taxon>Flavobacteriales</taxon>
        <taxon>Flavobacteriaceae</taxon>
        <taxon>Gangjinia</taxon>
    </lineage>
</organism>
<name>A0ABN1MJU1_9FLAO</name>
<feature type="chain" id="PRO_5046215919" description="SRPBCC family protein" evidence="1">
    <location>
        <begin position="25"/>
        <end position="170"/>
    </location>
</feature>
<evidence type="ECO:0000256" key="1">
    <source>
        <dbReference type="SAM" id="SignalP"/>
    </source>
</evidence>
<dbReference type="InterPro" id="IPR023393">
    <property type="entry name" value="START-like_dom_sf"/>
</dbReference>
<dbReference type="EMBL" id="BAAAFG010000016">
    <property type="protein sequence ID" value="GAA0873378.1"/>
    <property type="molecule type" value="Genomic_DNA"/>
</dbReference>
<evidence type="ECO:0000313" key="2">
    <source>
        <dbReference type="EMBL" id="GAA0873378.1"/>
    </source>
</evidence>
<dbReference type="Proteomes" id="UP001500507">
    <property type="component" value="Unassembled WGS sequence"/>
</dbReference>
<sequence length="170" mass="18971">MKKVNMVNLLIAVVLVFGFNQLNAQNPDARLVKTKIVNKSVDAVWEVVRDLDAVADHSSLIGSLTLEGGNQAGATRVCYTPDKSGFFKENIIAFDDDKRSYSYAIVEGTPTKNMVNNFKVVDLGYNKSMIVWWSNYESFVENPQMTEEQFIAFMDGAIQEWTGNMAVAAK</sequence>
<dbReference type="PANTHER" id="PTHR39332">
    <property type="entry name" value="BLL4707 PROTEIN"/>
    <property type="match status" value="1"/>
</dbReference>
<keyword evidence="3" id="KW-1185">Reference proteome</keyword>
<dbReference type="Gene3D" id="3.30.530.20">
    <property type="match status" value="1"/>
</dbReference>
<dbReference type="RefSeq" id="WP_343768312.1">
    <property type="nucleotide sequence ID" value="NZ_BAAAFG010000016.1"/>
</dbReference>
<dbReference type="SUPFAM" id="SSF55961">
    <property type="entry name" value="Bet v1-like"/>
    <property type="match status" value="1"/>
</dbReference>
<accession>A0ABN1MJU1</accession>
<dbReference type="InterPro" id="IPR019587">
    <property type="entry name" value="Polyketide_cyclase/dehydratase"/>
</dbReference>
<gene>
    <name evidence="2" type="ORF">GCM10009117_25250</name>
</gene>
<proteinExistence type="predicted"/>
<protein>
    <recommendedName>
        <fullName evidence="4">SRPBCC family protein</fullName>
    </recommendedName>
</protein>
<feature type="signal peptide" evidence="1">
    <location>
        <begin position="1"/>
        <end position="24"/>
    </location>
</feature>
<reference evidence="2 3" key="1">
    <citation type="journal article" date="2019" name="Int. J. Syst. Evol. Microbiol.">
        <title>The Global Catalogue of Microorganisms (GCM) 10K type strain sequencing project: providing services to taxonomists for standard genome sequencing and annotation.</title>
        <authorList>
            <consortium name="The Broad Institute Genomics Platform"/>
            <consortium name="The Broad Institute Genome Sequencing Center for Infectious Disease"/>
            <person name="Wu L."/>
            <person name="Ma J."/>
        </authorList>
    </citation>
    <scope>NUCLEOTIDE SEQUENCE [LARGE SCALE GENOMIC DNA]</scope>
    <source>
        <strain evidence="2 3">JCM 16082</strain>
    </source>
</reference>
<dbReference type="CDD" id="cd07821">
    <property type="entry name" value="PYR_PYL_RCAR_like"/>
    <property type="match status" value="1"/>
</dbReference>
<comment type="caution">
    <text evidence="2">The sequence shown here is derived from an EMBL/GenBank/DDBJ whole genome shotgun (WGS) entry which is preliminary data.</text>
</comment>